<dbReference type="RefSeq" id="WP_163150180.1">
    <property type="nucleotide sequence ID" value="NZ_VKHP01000005.1"/>
</dbReference>
<protein>
    <submittedName>
        <fullName evidence="2">Uncharacterized protein</fullName>
    </submittedName>
</protein>
<accession>A0A6P1B8M3</accession>
<sequence length="98" mass="10194">MISTGAAHADPMEKPAAPAETAAAPIGRNPQAGEPSKAQTRDMFSNMADGFKDLFSGKTSFSDITEGAKLFVPQAEVDQAQPGRPPDPPAVDNGKPDE</sequence>
<comment type="caution">
    <text evidence="2">The sequence shown here is derived from an EMBL/GenBank/DDBJ whole genome shotgun (WGS) entry which is preliminary data.</text>
</comment>
<evidence type="ECO:0000256" key="1">
    <source>
        <dbReference type="SAM" id="MobiDB-lite"/>
    </source>
</evidence>
<feature type="compositionally biased region" description="Low complexity" evidence="1">
    <location>
        <begin position="15"/>
        <end position="25"/>
    </location>
</feature>
<reference evidence="2 3" key="1">
    <citation type="journal article" date="2020" name="Arch. Microbiol.">
        <title>Bradyrhizobium uaiense sp. nov., a new highly efficient cowpea symbiont.</title>
        <authorList>
            <person name="Cabral Michel D."/>
            <person name="Azarias Guimaraes A."/>
            <person name="Martins da Costa E."/>
            <person name="Soares de Carvalho T."/>
            <person name="Balsanelli E."/>
            <person name="Willems A."/>
            <person name="Maltempi de Souza E."/>
            <person name="de Souza Moreira F.M."/>
        </authorList>
    </citation>
    <scope>NUCLEOTIDE SEQUENCE [LARGE SCALE GENOMIC DNA]</scope>
    <source>
        <strain evidence="2 3">UFLA 03-164</strain>
    </source>
</reference>
<gene>
    <name evidence="2" type="ORF">FNJ47_02280</name>
</gene>
<dbReference type="AlphaFoldDB" id="A0A6P1B8M3"/>
<proteinExistence type="predicted"/>
<evidence type="ECO:0000313" key="3">
    <source>
        <dbReference type="Proteomes" id="UP000468531"/>
    </source>
</evidence>
<organism evidence="2 3">
    <name type="scientific">Bradyrhizobium uaiense</name>
    <dbReference type="NCBI Taxonomy" id="2594946"/>
    <lineage>
        <taxon>Bacteria</taxon>
        <taxon>Pseudomonadati</taxon>
        <taxon>Pseudomonadota</taxon>
        <taxon>Alphaproteobacteria</taxon>
        <taxon>Hyphomicrobiales</taxon>
        <taxon>Nitrobacteraceae</taxon>
        <taxon>Bradyrhizobium</taxon>
    </lineage>
</organism>
<dbReference type="Proteomes" id="UP000468531">
    <property type="component" value="Unassembled WGS sequence"/>
</dbReference>
<feature type="region of interest" description="Disordered" evidence="1">
    <location>
        <begin position="1"/>
        <end position="41"/>
    </location>
</feature>
<name>A0A6P1B8M3_9BRAD</name>
<keyword evidence="3" id="KW-1185">Reference proteome</keyword>
<dbReference type="EMBL" id="VKHP01000005">
    <property type="protein sequence ID" value="NEU94684.1"/>
    <property type="molecule type" value="Genomic_DNA"/>
</dbReference>
<evidence type="ECO:0000313" key="2">
    <source>
        <dbReference type="EMBL" id="NEU94684.1"/>
    </source>
</evidence>
<feature type="region of interest" description="Disordered" evidence="1">
    <location>
        <begin position="72"/>
        <end position="98"/>
    </location>
</feature>